<keyword evidence="3" id="KW-0456">Lyase</keyword>
<keyword evidence="6" id="KW-1185">Reference proteome</keyword>
<feature type="domain" description="Tryptophan synthase beta chain-like PALP" evidence="4">
    <location>
        <begin position="21"/>
        <end position="310"/>
    </location>
</feature>
<proteinExistence type="predicted"/>
<dbReference type="CDD" id="cd01562">
    <property type="entry name" value="Thr-dehyd"/>
    <property type="match status" value="1"/>
</dbReference>
<evidence type="ECO:0000256" key="2">
    <source>
        <dbReference type="ARBA" id="ARBA00022898"/>
    </source>
</evidence>
<evidence type="ECO:0000256" key="1">
    <source>
        <dbReference type="ARBA" id="ARBA00001933"/>
    </source>
</evidence>
<comment type="caution">
    <text evidence="5">The sequence shown here is derived from an EMBL/GenBank/DDBJ whole genome shotgun (WGS) entry which is preliminary data.</text>
</comment>
<accession>A0ABS1X4M8</accession>
<dbReference type="InterPro" id="IPR036052">
    <property type="entry name" value="TrpB-like_PALP_sf"/>
</dbReference>
<dbReference type="InterPro" id="IPR050147">
    <property type="entry name" value="Ser/Thr_Dehydratase"/>
</dbReference>
<name>A0ABS1X4M8_9GAMM</name>
<reference evidence="5 6" key="1">
    <citation type="journal article" date="2021" name="Int. J. Syst. Evol. Microbiol.">
        <title>Steroidobacter gossypii sp. nov., isolated from soil of cotton cropping field.</title>
        <authorList>
            <person name="Huang R."/>
            <person name="Yang S."/>
            <person name="Zhen C."/>
            <person name="Liu W."/>
        </authorList>
    </citation>
    <scope>NUCLEOTIDE SEQUENCE [LARGE SCALE GENOMIC DNA]</scope>
    <source>
        <strain evidence="5 6">S1-65</strain>
    </source>
</reference>
<dbReference type="InterPro" id="IPR001926">
    <property type="entry name" value="TrpB-like_PALP"/>
</dbReference>
<dbReference type="Proteomes" id="UP000661077">
    <property type="component" value="Unassembled WGS sequence"/>
</dbReference>
<keyword evidence="2" id="KW-0663">Pyridoxal phosphate</keyword>
<dbReference type="Pfam" id="PF00291">
    <property type="entry name" value="PALP"/>
    <property type="match status" value="1"/>
</dbReference>
<evidence type="ECO:0000259" key="4">
    <source>
        <dbReference type="Pfam" id="PF00291"/>
    </source>
</evidence>
<organism evidence="5 6">
    <name type="scientific">Steroidobacter gossypii</name>
    <dbReference type="NCBI Taxonomy" id="2805490"/>
    <lineage>
        <taxon>Bacteria</taxon>
        <taxon>Pseudomonadati</taxon>
        <taxon>Pseudomonadota</taxon>
        <taxon>Gammaproteobacteria</taxon>
        <taxon>Steroidobacterales</taxon>
        <taxon>Steroidobacteraceae</taxon>
        <taxon>Steroidobacter</taxon>
    </lineage>
</organism>
<dbReference type="Gene3D" id="3.40.50.1100">
    <property type="match status" value="2"/>
</dbReference>
<evidence type="ECO:0000313" key="6">
    <source>
        <dbReference type="Proteomes" id="UP000661077"/>
    </source>
</evidence>
<comment type="cofactor">
    <cofactor evidence="1">
        <name>pyridoxal 5'-phosphate</name>
        <dbReference type="ChEBI" id="CHEBI:597326"/>
    </cofactor>
</comment>
<evidence type="ECO:0000313" key="5">
    <source>
        <dbReference type="EMBL" id="MBM0108189.1"/>
    </source>
</evidence>
<dbReference type="EMBL" id="JAEVLS010000006">
    <property type="protein sequence ID" value="MBM0108189.1"/>
    <property type="molecule type" value="Genomic_DNA"/>
</dbReference>
<dbReference type="SUPFAM" id="SSF53686">
    <property type="entry name" value="Tryptophan synthase beta subunit-like PLP-dependent enzymes"/>
    <property type="match status" value="1"/>
</dbReference>
<dbReference type="PANTHER" id="PTHR48078">
    <property type="entry name" value="THREONINE DEHYDRATASE, MITOCHONDRIAL-RELATED"/>
    <property type="match status" value="1"/>
</dbReference>
<sequence>MVSPLTLDEIRLAAGRLGDDVVRTPVHRLQTPELQQLLGDTTQTWLKLELFQRTGTFKARGALLNVLALSDDARKRGVTAVSAGNHAAAVAFAAATAGISAKVVMFGSANPLRVELCRSFGAEVVFAENAHAGFELAARLAEQEGRALIHPFEGRTTALGTATVGLEVCEQIPGLDAVVVPIGGGGLCAGIASAVKLLSPGCEVFGVEPEGADTMHRSFAAGEPRSIERVATIADSLGAPYALPISFELCRRNVDGLVRITDAEMRSAMRFLLRNAKLAVEPAGAAATAALLGPLKERLRGKRVGLIVCGSNIDSVTYARLIADDSQQQTRQ</sequence>
<gene>
    <name evidence="5" type="ORF">JM946_25940</name>
</gene>
<dbReference type="RefSeq" id="WP_203170314.1">
    <property type="nucleotide sequence ID" value="NZ_JAEVLS010000006.1"/>
</dbReference>
<evidence type="ECO:0000256" key="3">
    <source>
        <dbReference type="ARBA" id="ARBA00023239"/>
    </source>
</evidence>
<protein>
    <submittedName>
        <fullName evidence="5">Threonine/serine dehydratase</fullName>
    </submittedName>
</protein>
<dbReference type="PANTHER" id="PTHR48078:SF6">
    <property type="entry name" value="L-THREONINE DEHYDRATASE CATABOLIC TDCB"/>
    <property type="match status" value="1"/>
</dbReference>